<accession>A0A1F4USI1</accession>
<dbReference type="PANTHER" id="PTHR33602">
    <property type="entry name" value="REGULATORY PROTEIN RECX FAMILY PROTEIN"/>
    <property type="match status" value="1"/>
</dbReference>
<comment type="subcellular location">
    <subcellularLocation>
        <location evidence="1 5">Cytoplasm</location>
    </subcellularLocation>
</comment>
<organism evidence="7 8">
    <name type="scientific">candidate division WWE3 bacterium RIFCSPLOWO2_01_FULL_37_15</name>
    <dbReference type="NCBI Taxonomy" id="1802622"/>
    <lineage>
        <taxon>Bacteria</taxon>
        <taxon>Katanobacteria</taxon>
    </lineage>
</organism>
<dbReference type="EMBL" id="MEVF01000055">
    <property type="protein sequence ID" value="OGC47879.1"/>
    <property type="molecule type" value="Genomic_DNA"/>
</dbReference>
<name>A0A1F4USI1_UNCKA</name>
<dbReference type="InterPro" id="IPR003783">
    <property type="entry name" value="Regulatory_RecX"/>
</dbReference>
<comment type="function">
    <text evidence="5">Modulates RecA activity.</text>
</comment>
<evidence type="ECO:0000259" key="6">
    <source>
        <dbReference type="Pfam" id="PF21981"/>
    </source>
</evidence>
<proteinExistence type="inferred from homology"/>
<evidence type="ECO:0000313" key="7">
    <source>
        <dbReference type="EMBL" id="OGC47879.1"/>
    </source>
</evidence>
<reference evidence="7 8" key="1">
    <citation type="journal article" date="2016" name="Nat. Commun.">
        <title>Thousands of microbial genomes shed light on interconnected biogeochemical processes in an aquifer system.</title>
        <authorList>
            <person name="Anantharaman K."/>
            <person name="Brown C.T."/>
            <person name="Hug L.A."/>
            <person name="Sharon I."/>
            <person name="Castelle C.J."/>
            <person name="Probst A.J."/>
            <person name="Thomas B.C."/>
            <person name="Singh A."/>
            <person name="Wilkins M.J."/>
            <person name="Karaoz U."/>
            <person name="Brodie E.L."/>
            <person name="Williams K.H."/>
            <person name="Hubbard S.S."/>
            <person name="Banfield J.F."/>
        </authorList>
    </citation>
    <scope>NUCLEOTIDE SEQUENCE [LARGE SCALE GENOMIC DNA]</scope>
</reference>
<evidence type="ECO:0000256" key="5">
    <source>
        <dbReference type="HAMAP-Rule" id="MF_01114"/>
    </source>
</evidence>
<dbReference type="HAMAP" id="MF_01114">
    <property type="entry name" value="RecX"/>
    <property type="match status" value="1"/>
</dbReference>
<dbReference type="Gene3D" id="1.10.10.10">
    <property type="entry name" value="Winged helix-like DNA-binding domain superfamily/Winged helix DNA-binding domain"/>
    <property type="match status" value="3"/>
</dbReference>
<dbReference type="PANTHER" id="PTHR33602:SF1">
    <property type="entry name" value="REGULATORY PROTEIN RECX FAMILY PROTEIN"/>
    <property type="match status" value="1"/>
</dbReference>
<feature type="domain" description="RecX third three-helical" evidence="6">
    <location>
        <begin position="115"/>
        <end position="161"/>
    </location>
</feature>
<dbReference type="GO" id="GO:0005737">
    <property type="term" value="C:cytoplasm"/>
    <property type="evidence" value="ECO:0007669"/>
    <property type="project" value="UniProtKB-SubCell"/>
</dbReference>
<comment type="similarity">
    <text evidence="2 5">Belongs to the RecX family.</text>
</comment>
<evidence type="ECO:0000256" key="2">
    <source>
        <dbReference type="ARBA" id="ARBA00009695"/>
    </source>
</evidence>
<protein>
    <recommendedName>
        <fullName evidence="3 5">Regulatory protein RecX</fullName>
    </recommendedName>
</protein>
<evidence type="ECO:0000256" key="3">
    <source>
        <dbReference type="ARBA" id="ARBA00018111"/>
    </source>
</evidence>
<gene>
    <name evidence="5" type="primary">recX</name>
    <name evidence="7" type="ORF">A3A69_02045</name>
</gene>
<dbReference type="InterPro" id="IPR036388">
    <property type="entry name" value="WH-like_DNA-bd_sf"/>
</dbReference>
<dbReference type="AlphaFoldDB" id="A0A1F4USI1"/>
<dbReference type="GO" id="GO:0006282">
    <property type="term" value="P:regulation of DNA repair"/>
    <property type="evidence" value="ECO:0007669"/>
    <property type="project" value="UniProtKB-UniRule"/>
</dbReference>
<keyword evidence="4 5" id="KW-0963">Cytoplasm</keyword>
<dbReference type="Pfam" id="PF21981">
    <property type="entry name" value="RecX_HTH3"/>
    <property type="match status" value="1"/>
</dbReference>
<comment type="caution">
    <text evidence="7">The sequence shown here is derived from an EMBL/GenBank/DDBJ whole genome shotgun (WGS) entry which is preliminary data.</text>
</comment>
<dbReference type="InterPro" id="IPR053925">
    <property type="entry name" value="RecX_HTH_3rd"/>
</dbReference>
<dbReference type="Proteomes" id="UP000177458">
    <property type="component" value="Unassembled WGS sequence"/>
</dbReference>
<evidence type="ECO:0000256" key="1">
    <source>
        <dbReference type="ARBA" id="ARBA00004496"/>
    </source>
</evidence>
<evidence type="ECO:0000256" key="4">
    <source>
        <dbReference type="ARBA" id="ARBA00022490"/>
    </source>
</evidence>
<sequence>MIENKKLNFKILDKVINFLSYRIRSSKELSDRMETYLSKEKISEDEKAAIKSWVTAELQSLGMIDDHKFVTTFVEEKAHSKKPLSRFAIKNYLFRGGISKEIIEDVLKDYTKTYEMASAMIIAEKKLGSMRKGLDKITVKRKLISYLIGKGFSPESVYAVVDTKFKVK</sequence>
<evidence type="ECO:0000313" key="8">
    <source>
        <dbReference type="Proteomes" id="UP000177458"/>
    </source>
</evidence>